<proteinExistence type="predicted"/>
<dbReference type="Proteomes" id="UP001176806">
    <property type="component" value="Unassembled WGS sequence"/>
</dbReference>
<dbReference type="EMBL" id="JAUOEL010000001">
    <property type="protein sequence ID" value="MDO5972975.1"/>
    <property type="molecule type" value="Genomic_DNA"/>
</dbReference>
<keyword evidence="3" id="KW-0812">Transmembrane</keyword>
<accession>A0ABT8WIJ6</accession>
<dbReference type="RefSeq" id="WP_303300031.1">
    <property type="nucleotide sequence ID" value="NZ_BAABDA010000042.1"/>
</dbReference>
<evidence type="ECO:0000256" key="6">
    <source>
        <dbReference type="SAM" id="SignalP"/>
    </source>
</evidence>
<keyword evidence="8" id="KW-1185">Reference proteome</keyword>
<keyword evidence="5" id="KW-0998">Cell outer membrane</keyword>
<evidence type="ECO:0000313" key="8">
    <source>
        <dbReference type="Proteomes" id="UP001176806"/>
    </source>
</evidence>
<evidence type="ECO:0000256" key="2">
    <source>
        <dbReference type="ARBA" id="ARBA00022452"/>
    </source>
</evidence>
<dbReference type="PANTHER" id="PTHR30026">
    <property type="entry name" value="OUTER MEMBRANE PROTEIN TOLC"/>
    <property type="match status" value="1"/>
</dbReference>
<keyword evidence="6" id="KW-0732">Signal</keyword>
<feature type="signal peptide" evidence="6">
    <location>
        <begin position="1"/>
        <end position="20"/>
    </location>
</feature>
<keyword evidence="2" id="KW-1134">Transmembrane beta strand</keyword>
<dbReference type="PANTHER" id="PTHR30026:SF20">
    <property type="entry name" value="OUTER MEMBRANE PROTEIN TOLC"/>
    <property type="match status" value="1"/>
</dbReference>
<sequence length="424" mass="47637">MFQKTIIAFVILCFSIKTSAQNASIITLKEAYVKVEANYPLLLNKGLLNEVSKTNTDIIKKGKLPTISLNGTGQLQSENLSFGMAGGPVNIDLPLESYKGYVDVNYNIYDGGLTKARQHIEVASLEVHQQELNVSLRNLKDRVNALFFVIKLSRQHQSLLHTSIHDISTNIESLQVGFDNGTVLESELSKLKVRKLELESEDGRLTGDIKAYLGVLNTLLGTNLSENTILQIPEMVLMDNLPNISRPEQVYYDSKKKLLQAQGKTIDANRKPKVSLFAQGGVGYPNPVNFSDVSNATYALGGVRLNWNILDWGKAKKEREKIEIQVKQVQVNKETFEFNIVSQQKEYQEKIVALEEQVKKDNQIAALQKDILAQTQVQLQEGVIKANDYLIQINAELSARQQLKLHQIQIQQLQVNYLTLFGKL</sequence>
<organism evidence="7 8">
    <name type="scientific">Flavivirga jejuensis</name>
    <dbReference type="NCBI Taxonomy" id="870487"/>
    <lineage>
        <taxon>Bacteria</taxon>
        <taxon>Pseudomonadati</taxon>
        <taxon>Bacteroidota</taxon>
        <taxon>Flavobacteriia</taxon>
        <taxon>Flavobacteriales</taxon>
        <taxon>Flavobacteriaceae</taxon>
        <taxon>Flavivirga</taxon>
    </lineage>
</organism>
<reference evidence="7" key="1">
    <citation type="submission" date="2023-07" db="EMBL/GenBank/DDBJ databases">
        <title>Two novel species in the genus Flavivirga.</title>
        <authorList>
            <person name="Kwon K."/>
        </authorList>
    </citation>
    <scope>NUCLEOTIDE SEQUENCE</scope>
    <source>
        <strain evidence="7">KACC 14158</strain>
    </source>
</reference>
<dbReference type="SUPFAM" id="SSF56954">
    <property type="entry name" value="Outer membrane efflux proteins (OEP)"/>
    <property type="match status" value="1"/>
</dbReference>
<evidence type="ECO:0000256" key="4">
    <source>
        <dbReference type="ARBA" id="ARBA00023136"/>
    </source>
</evidence>
<evidence type="ECO:0000256" key="3">
    <source>
        <dbReference type="ARBA" id="ARBA00022692"/>
    </source>
</evidence>
<evidence type="ECO:0000313" key="7">
    <source>
        <dbReference type="EMBL" id="MDO5972975.1"/>
    </source>
</evidence>
<dbReference type="InterPro" id="IPR051906">
    <property type="entry name" value="TolC-like"/>
</dbReference>
<feature type="chain" id="PRO_5045490346" evidence="6">
    <location>
        <begin position="21"/>
        <end position="424"/>
    </location>
</feature>
<evidence type="ECO:0000256" key="1">
    <source>
        <dbReference type="ARBA" id="ARBA00004442"/>
    </source>
</evidence>
<name>A0ABT8WIJ6_9FLAO</name>
<dbReference type="Gene3D" id="1.20.1600.10">
    <property type="entry name" value="Outer membrane efflux proteins (OEP)"/>
    <property type="match status" value="1"/>
</dbReference>
<comment type="subcellular location">
    <subcellularLocation>
        <location evidence="1">Cell outer membrane</location>
    </subcellularLocation>
</comment>
<gene>
    <name evidence="7" type="ORF">Q4Q40_02160</name>
</gene>
<evidence type="ECO:0000256" key="5">
    <source>
        <dbReference type="ARBA" id="ARBA00023237"/>
    </source>
</evidence>
<comment type="caution">
    <text evidence="7">The sequence shown here is derived from an EMBL/GenBank/DDBJ whole genome shotgun (WGS) entry which is preliminary data.</text>
</comment>
<protein>
    <submittedName>
        <fullName evidence="7">TolC family protein</fullName>
    </submittedName>
</protein>
<keyword evidence="4" id="KW-0472">Membrane</keyword>